<dbReference type="InterPro" id="IPR036770">
    <property type="entry name" value="Ankyrin_rpt-contain_sf"/>
</dbReference>
<dbReference type="SMART" id="SM00248">
    <property type="entry name" value="ANK"/>
    <property type="match status" value="4"/>
</dbReference>
<proteinExistence type="predicted"/>
<evidence type="ECO:0000313" key="3">
    <source>
        <dbReference type="EMBL" id="NME72026.1"/>
    </source>
</evidence>
<comment type="caution">
    <text evidence="3">The sequence shown here is derived from an EMBL/GenBank/DDBJ whole genome shotgun (WGS) entry which is preliminary data.</text>
</comment>
<dbReference type="RefSeq" id="WP_169660224.1">
    <property type="nucleotide sequence ID" value="NZ_JABANE010000128.1"/>
</dbReference>
<sequence>MSDLSKEKKLINDIFNSINLEEYVYIIMSKDLSCASGLYKINEGLIEYVNETVDVFKTYSDSIQEVFKGVGLVILYKDEKNEPLVKKIPFFNPELSNQDMFELTLFQEFGLRPTDPERQEVLKKSIKSEKIKNTLVYACYENDTDKILDRLNKVGKSQLDKNLKYTGTPLGLCVSNNNYECFKAIAEAGANIKRKSLGRTPLFLAFNHSKEIVEYYYSDHKEYFIQEVQKQGFYLAAGMKDVQILELLKKLGADLMNNEPAFPHIHNFVDWNNIVGIEFCLNNGVDINLKDKYNRTPLDKAVIRGHKESIEYLEKKMLENQS</sequence>
<organism evidence="3 4">
    <name type="scientific">Flammeovirga aprica JL-4</name>
    <dbReference type="NCBI Taxonomy" id="694437"/>
    <lineage>
        <taxon>Bacteria</taxon>
        <taxon>Pseudomonadati</taxon>
        <taxon>Bacteroidota</taxon>
        <taxon>Cytophagia</taxon>
        <taxon>Cytophagales</taxon>
        <taxon>Flammeovirgaceae</taxon>
        <taxon>Flammeovirga</taxon>
    </lineage>
</organism>
<keyword evidence="2" id="KW-0040">ANK repeat</keyword>
<dbReference type="Proteomes" id="UP000576082">
    <property type="component" value="Unassembled WGS sequence"/>
</dbReference>
<dbReference type="Pfam" id="PF12796">
    <property type="entry name" value="Ank_2"/>
    <property type="match status" value="1"/>
</dbReference>
<dbReference type="PANTHER" id="PTHR24188">
    <property type="entry name" value="ANKYRIN REPEAT PROTEIN"/>
    <property type="match status" value="1"/>
</dbReference>
<evidence type="ECO:0000256" key="2">
    <source>
        <dbReference type="ARBA" id="ARBA00023043"/>
    </source>
</evidence>
<evidence type="ECO:0000313" key="4">
    <source>
        <dbReference type="Proteomes" id="UP000576082"/>
    </source>
</evidence>
<dbReference type="SUPFAM" id="SSF48403">
    <property type="entry name" value="Ankyrin repeat"/>
    <property type="match status" value="1"/>
</dbReference>
<protein>
    <submittedName>
        <fullName evidence="3">Ankyrin repeat domain-containing protein</fullName>
    </submittedName>
</protein>
<dbReference type="EMBL" id="JABANE010000128">
    <property type="protein sequence ID" value="NME72026.1"/>
    <property type="molecule type" value="Genomic_DNA"/>
</dbReference>
<dbReference type="Gene3D" id="1.25.40.20">
    <property type="entry name" value="Ankyrin repeat-containing domain"/>
    <property type="match status" value="1"/>
</dbReference>
<reference evidence="3 4" key="1">
    <citation type="submission" date="2020-04" db="EMBL/GenBank/DDBJ databases">
        <title>Flammeovirga sp. SR4, a novel species isolated from seawater.</title>
        <authorList>
            <person name="Wang X."/>
        </authorList>
    </citation>
    <scope>NUCLEOTIDE SEQUENCE [LARGE SCALE GENOMIC DNA]</scope>
    <source>
        <strain evidence="3 4">ATCC 23126</strain>
    </source>
</reference>
<accession>A0A7X9XCN8</accession>
<dbReference type="Pfam" id="PF13637">
    <property type="entry name" value="Ank_4"/>
    <property type="match status" value="1"/>
</dbReference>
<dbReference type="PANTHER" id="PTHR24188:SF29">
    <property type="entry name" value="GH09064P"/>
    <property type="match status" value="1"/>
</dbReference>
<keyword evidence="1" id="KW-0677">Repeat</keyword>
<dbReference type="AlphaFoldDB" id="A0A7X9XCN8"/>
<name>A0A7X9XCN8_9BACT</name>
<evidence type="ECO:0000256" key="1">
    <source>
        <dbReference type="ARBA" id="ARBA00022737"/>
    </source>
</evidence>
<gene>
    <name evidence="3" type="ORF">HHU12_28940</name>
</gene>
<dbReference type="InterPro" id="IPR002110">
    <property type="entry name" value="Ankyrin_rpt"/>
</dbReference>
<keyword evidence="4" id="KW-1185">Reference proteome</keyword>